<dbReference type="RefSeq" id="WP_179426567.1">
    <property type="nucleotide sequence ID" value="NZ_JACBZP010000001.1"/>
</dbReference>
<evidence type="ECO:0000256" key="4">
    <source>
        <dbReference type="ARBA" id="ARBA00022827"/>
    </source>
</evidence>
<dbReference type="InterPro" id="IPR036250">
    <property type="entry name" value="AcylCo_DH-like_C"/>
</dbReference>
<dbReference type="InterPro" id="IPR045008">
    <property type="entry name" value="ACX4-like"/>
</dbReference>
<dbReference type="Pfam" id="PF00441">
    <property type="entry name" value="Acyl-CoA_dh_1"/>
    <property type="match status" value="1"/>
</dbReference>
<comment type="cofactor">
    <cofactor evidence="1 5">
        <name>FAD</name>
        <dbReference type="ChEBI" id="CHEBI:57692"/>
    </cofactor>
</comment>
<dbReference type="Gene3D" id="1.20.140.10">
    <property type="entry name" value="Butyryl-CoA Dehydrogenase, subunit A, domain 3"/>
    <property type="match status" value="1"/>
</dbReference>
<dbReference type="PANTHER" id="PTHR43188">
    <property type="entry name" value="ACYL-COENZYME A OXIDASE"/>
    <property type="match status" value="1"/>
</dbReference>
<evidence type="ECO:0000256" key="3">
    <source>
        <dbReference type="ARBA" id="ARBA00022630"/>
    </source>
</evidence>
<dbReference type="Gene3D" id="1.10.540.10">
    <property type="entry name" value="Acyl-CoA dehydrogenase/oxidase, N-terminal domain"/>
    <property type="match status" value="1"/>
</dbReference>
<dbReference type="AlphaFoldDB" id="A0A7Z0AB27"/>
<dbReference type="EC" id="1.3.8.6" evidence="9"/>
<feature type="domain" description="Acyl-CoA dehydrogenase/oxidase N-terminal" evidence="8">
    <location>
        <begin position="27"/>
        <end position="135"/>
    </location>
</feature>
<dbReference type="InterPro" id="IPR046373">
    <property type="entry name" value="Acyl-CoA_Oxase/DH_mid-dom_sf"/>
</dbReference>
<keyword evidence="5 9" id="KW-0560">Oxidoreductase</keyword>
<dbReference type="InterPro" id="IPR009075">
    <property type="entry name" value="AcylCo_DH/oxidase_C"/>
</dbReference>
<evidence type="ECO:0000313" key="9">
    <source>
        <dbReference type="EMBL" id="NYI66916.1"/>
    </source>
</evidence>
<evidence type="ECO:0000313" key="10">
    <source>
        <dbReference type="Proteomes" id="UP000539111"/>
    </source>
</evidence>
<dbReference type="InterPro" id="IPR006091">
    <property type="entry name" value="Acyl-CoA_Oxase/DH_mid-dom"/>
</dbReference>
<reference evidence="9 10" key="1">
    <citation type="submission" date="2020-07" db="EMBL/GenBank/DDBJ databases">
        <title>Sequencing the genomes of 1000 actinobacteria strains.</title>
        <authorList>
            <person name="Klenk H.-P."/>
        </authorList>
    </citation>
    <scope>NUCLEOTIDE SEQUENCE [LARGE SCALE GENOMIC DNA]</scope>
    <source>
        <strain evidence="9 10">DSM 26341</strain>
    </source>
</reference>
<gene>
    <name evidence="9" type="ORF">BJY26_001222</name>
</gene>
<dbReference type="EMBL" id="JACBZP010000001">
    <property type="protein sequence ID" value="NYI66916.1"/>
    <property type="molecule type" value="Genomic_DNA"/>
</dbReference>
<comment type="similarity">
    <text evidence="2 5">Belongs to the acyl-CoA dehydrogenase family.</text>
</comment>
<dbReference type="GO" id="GO:0006635">
    <property type="term" value="P:fatty acid beta-oxidation"/>
    <property type="evidence" value="ECO:0007669"/>
    <property type="project" value="InterPro"/>
</dbReference>
<feature type="domain" description="Acyl-CoA oxidase/dehydrogenase middle" evidence="7">
    <location>
        <begin position="142"/>
        <end position="232"/>
    </location>
</feature>
<keyword evidence="10" id="KW-1185">Reference proteome</keyword>
<keyword evidence="4 5" id="KW-0274">FAD</keyword>
<sequence>MTESRAMPKAERLYESCDYYDAESLLTDAERHVLGRLRAFLDERARPVLAEYWERGEFPPDLGPALIDLDLMEPAELTVDGPARGIYHAFRTFELARTDASLATYYTAQAGLFRTAVSVGASDEQKAEWMPRIIDFSLRGVFCLTEPEHGSDIAGGLATTARRDGDEWVLDGTKRWIGGASEADVLAVFARDVDDGNVKSFLVDRHAPGVTLEKIGGKTALRMMQNFDIGLDGVRVSEAERLHAVESFRAVAAMLRAMRSDVAWIATGIQAGAFEAARRYVAGRQQFGKPLASFQLVQEKLARMLGNVTSSLSMVVRLTEQQAAGVYRDQDSSLAKMQCCRAMRETVALAREVAGGNGITLAADVGRFHADAEAVYSYEGTHEINSLIVGRSITGTGAFV</sequence>
<keyword evidence="3 5" id="KW-0285">Flavoprotein</keyword>
<organism evidence="9 10">
    <name type="scientific">Spelaeicoccus albus</name>
    <dbReference type="NCBI Taxonomy" id="1280376"/>
    <lineage>
        <taxon>Bacteria</taxon>
        <taxon>Bacillati</taxon>
        <taxon>Actinomycetota</taxon>
        <taxon>Actinomycetes</taxon>
        <taxon>Micrococcales</taxon>
        <taxon>Brevibacteriaceae</taxon>
        <taxon>Spelaeicoccus</taxon>
    </lineage>
</organism>
<accession>A0A7Z0AB27</accession>
<dbReference type="PANTHER" id="PTHR43188:SF1">
    <property type="entry name" value="ACYL-COA DEHYDROGENASE"/>
    <property type="match status" value="1"/>
</dbReference>
<evidence type="ECO:0000259" key="6">
    <source>
        <dbReference type="Pfam" id="PF00441"/>
    </source>
</evidence>
<dbReference type="GO" id="GO:0004361">
    <property type="term" value="F:glutaryl-CoA dehydrogenase activity"/>
    <property type="evidence" value="ECO:0007669"/>
    <property type="project" value="UniProtKB-EC"/>
</dbReference>
<dbReference type="Pfam" id="PF02770">
    <property type="entry name" value="Acyl-CoA_dh_M"/>
    <property type="match status" value="1"/>
</dbReference>
<dbReference type="Pfam" id="PF02771">
    <property type="entry name" value="Acyl-CoA_dh_N"/>
    <property type="match status" value="1"/>
</dbReference>
<protein>
    <submittedName>
        <fullName evidence="9">Glutaryl-CoA dehydrogenase</fullName>
        <ecNumber evidence="9">1.3.8.6</ecNumber>
    </submittedName>
</protein>
<dbReference type="Gene3D" id="2.40.110.10">
    <property type="entry name" value="Butyryl-CoA Dehydrogenase, subunit A, domain 2"/>
    <property type="match status" value="1"/>
</dbReference>
<comment type="caution">
    <text evidence="9">The sequence shown here is derived from an EMBL/GenBank/DDBJ whole genome shotgun (WGS) entry which is preliminary data.</text>
</comment>
<evidence type="ECO:0000256" key="2">
    <source>
        <dbReference type="ARBA" id="ARBA00009347"/>
    </source>
</evidence>
<evidence type="ECO:0000256" key="1">
    <source>
        <dbReference type="ARBA" id="ARBA00001974"/>
    </source>
</evidence>
<name>A0A7Z0AB27_9MICO</name>
<dbReference type="InterPro" id="IPR037069">
    <property type="entry name" value="AcylCoA_DH/ox_N_sf"/>
</dbReference>
<evidence type="ECO:0000256" key="5">
    <source>
        <dbReference type="RuleBase" id="RU362125"/>
    </source>
</evidence>
<dbReference type="GO" id="GO:0050660">
    <property type="term" value="F:flavin adenine dinucleotide binding"/>
    <property type="evidence" value="ECO:0007669"/>
    <property type="project" value="InterPro"/>
</dbReference>
<evidence type="ECO:0000259" key="8">
    <source>
        <dbReference type="Pfam" id="PF02771"/>
    </source>
</evidence>
<dbReference type="SUPFAM" id="SSF47203">
    <property type="entry name" value="Acyl-CoA dehydrogenase C-terminal domain-like"/>
    <property type="match status" value="1"/>
</dbReference>
<dbReference type="SUPFAM" id="SSF56645">
    <property type="entry name" value="Acyl-CoA dehydrogenase NM domain-like"/>
    <property type="match status" value="1"/>
</dbReference>
<feature type="domain" description="Acyl-CoA dehydrogenase/oxidase C-terminal" evidence="6">
    <location>
        <begin position="248"/>
        <end position="393"/>
    </location>
</feature>
<dbReference type="InterPro" id="IPR013786">
    <property type="entry name" value="AcylCoA_DH/ox_N"/>
</dbReference>
<dbReference type="InterPro" id="IPR009100">
    <property type="entry name" value="AcylCoA_DH/oxidase_NM_dom_sf"/>
</dbReference>
<evidence type="ECO:0000259" key="7">
    <source>
        <dbReference type="Pfam" id="PF02770"/>
    </source>
</evidence>
<proteinExistence type="inferred from homology"/>
<dbReference type="Proteomes" id="UP000539111">
    <property type="component" value="Unassembled WGS sequence"/>
</dbReference>